<accession>D8SXQ2</accession>
<dbReference type="InterPro" id="IPR011009">
    <property type="entry name" value="Kinase-like_dom_sf"/>
</dbReference>
<protein>
    <recommendedName>
        <fullName evidence="3">ethanolamine kinase</fullName>
        <ecNumber evidence="3">2.7.1.82</ecNumber>
    </recommendedName>
</protein>
<dbReference type="SUPFAM" id="SSF56112">
    <property type="entry name" value="Protein kinase-like (PK-like)"/>
    <property type="match status" value="1"/>
</dbReference>
<evidence type="ECO:0000256" key="3">
    <source>
        <dbReference type="ARBA" id="ARBA00038874"/>
    </source>
</evidence>
<evidence type="ECO:0000313" key="5">
    <source>
        <dbReference type="Proteomes" id="UP000001514"/>
    </source>
</evidence>
<evidence type="ECO:0000256" key="2">
    <source>
        <dbReference type="ARBA" id="ARBA00038211"/>
    </source>
</evidence>
<dbReference type="Gramene" id="EFJ10841">
    <property type="protein sequence ID" value="EFJ10841"/>
    <property type="gene ID" value="SELMODRAFT_426851"/>
</dbReference>
<reference evidence="4 5" key="1">
    <citation type="journal article" date="2011" name="Science">
        <title>The Selaginella genome identifies genetic changes associated with the evolution of vascular plants.</title>
        <authorList>
            <person name="Banks J.A."/>
            <person name="Nishiyama T."/>
            <person name="Hasebe M."/>
            <person name="Bowman J.L."/>
            <person name="Gribskov M."/>
            <person name="dePamphilis C."/>
            <person name="Albert V.A."/>
            <person name="Aono N."/>
            <person name="Aoyama T."/>
            <person name="Ambrose B.A."/>
            <person name="Ashton N.W."/>
            <person name="Axtell M.J."/>
            <person name="Barker E."/>
            <person name="Barker M.S."/>
            <person name="Bennetzen J.L."/>
            <person name="Bonawitz N.D."/>
            <person name="Chapple C."/>
            <person name="Cheng C."/>
            <person name="Correa L.G."/>
            <person name="Dacre M."/>
            <person name="DeBarry J."/>
            <person name="Dreyer I."/>
            <person name="Elias M."/>
            <person name="Engstrom E.M."/>
            <person name="Estelle M."/>
            <person name="Feng L."/>
            <person name="Finet C."/>
            <person name="Floyd S.K."/>
            <person name="Frommer W.B."/>
            <person name="Fujita T."/>
            <person name="Gramzow L."/>
            <person name="Gutensohn M."/>
            <person name="Harholt J."/>
            <person name="Hattori M."/>
            <person name="Heyl A."/>
            <person name="Hirai T."/>
            <person name="Hiwatashi Y."/>
            <person name="Ishikawa M."/>
            <person name="Iwata M."/>
            <person name="Karol K.G."/>
            <person name="Koehler B."/>
            <person name="Kolukisaoglu U."/>
            <person name="Kubo M."/>
            <person name="Kurata T."/>
            <person name="Lalonde S."/>
            <person name="Li K."/>
            <person name="Li Y."/>
            <person name="Litt A."/>
            <person name="Lyons E."/>
            <person name="Manning G."/>
            <person name="Maruyama T."/>
            <person name="Michael T.P."/>
            <person name="Mikami K."/>
            <person name="Miyazaki S."/>
            <person name="Morinaga S."/>
            <person name="Murata T."/>
            <person name="Mueller-Roeber B."/>
            <person name="Nelson D.R."/>
            <person name="Obara M."/>
            <person name="Oguri Y."/>
            <person name="Olmstead R.G."/>
            <person name="Onodera N."/>
            <person name="Petersen B.L."/>
            <person name="Pils B."/>
            <person name="Prigge M."/>
            <person name="Rensing S.A."/>
            <person name="Riano-Pachon D.M."/>
            <person name="Roberts A.W."/>
            <person name="Sato Y."/>
            <person name="Scheller H.V."/>
            <person name="Schulz B."/>
            <person name="Schulz C."/>
            <person name="Shakirov E.V."/>
            <person name="Shibagaki N."/>
            <person name="Shinohara N."/>
            <person name="Shippen D.E."/>
            <person name="Soerensen I."/>
            <person name="Sotooka R."/>
            <person name="Sugimoto N."/>
            <person name="Sugita M."/>
            <person name="Sumikawa N."/>
            <person name="Tanurdzic M."/>
            <person name="Theissen G."/>
            <person name="Ulvskov P."/>
            <person name="Wakazuki S."/>
            <person name="Weng J.K."/>
            <person name="Willats W.W."/>
            <person name="Wipf D."/>
            <person name="Wolf P.G."/>
            <person name="Yang L."/>
            <person name="Zimmer A.D."/>
            <person name="Zhu Q."/>
            <person name="Mitros T."/>
            <person name="Hellsten U."/>
            <person name="Loque D."/>
            <person name="Otillar R."/>
            <person name="Salamov A."/>
            <person name="Schmutz J."/>
            <person name="Shapiro H."/>
            <person name="Lindquist E."/>
            <person name="Lucas S."/>
            <person name="Rokhsar D."/>
            <person name="Grigoriev I.V."/>
        </authorList>
    </citation>
    <scope>NUCLEOTIDE SEQUENCE [LARGE SCALE GENOMIC DNA]</scope>
</reference>
<gene>
    <name evidence="4" type="ORF">SELMODRAFT_426851</name>
</gene>
<dbReference type="AlphaFoldDB" id="D8SXQ2"/>
<dbReference type="HOGENOM" id="CLU_802652_0_0_1"/>
<dbReference type="Proteomes" id="UP000001514">
    <property type="component" value="Unassembled WGS sequence"/>
</dbReference>
<dbReference type="Gene3D" id="3.30.200.20">
    <property type="entry name" value="Phosphorylase Kinase, domain 1"/>
    <property type="match status" value="1"/>
</dbReference>
<dbReference type="Gene3D" id="3.90.1200.10">
    <property type="match status" value="1"/>
</dbReference>
<dbReference type="PANTHER" id="PTHR22603">
    <property type="entry name" value="CHOLINE/ETHANOALAMINE KINASE"/>
    <property type="match status" value="1"/>
</dbReference>
<dbReference type="EC" id="2.7.1.82" evidence="3"/>
<dbReference type="eggNOG" id="KOG4720">
    <property type="taxonomic scope" value="Eukaryota"/>
</dbReference>
<dbReference type="Pfam" id="PF01633">
    <property type="entry name" value="Choline_kinase"/>
    <property type="match status" value="1"/>
</dbReference>
<sequence length="346" mass="39501">MEGSQTSWLKFPARRRITLWLSSSLVLPPRATCYLLRAAFCPELKGVFKNGIIQTFVTARTLTPEDFLDDLVLAKVAKQLRRLHQQEVPGDKEPMVWTDINRYIELASAVTKLENPEEQRKLEAEIGGPVIYAHNDMLPGNVMVDAQGKHYFIDFEYSRFNYCGTKIRLQPCSVIHSHFRSNFRSYPNNALVSSGGTTWDQIILRRRTTANGVTRGLALIQASHCEFVAVWTLSWISWIAWRKSLKDLNCDPFLGPPNQELHALIQCLEQLKNKYLRYDKGVVFAVEEVAEKVWESAGFGVFGKDPSYTNLLEVIVIGKNLHLLHLDGLHQDFTPVERVEESKIDI</sequence>
<dbReference type="InParanoid" id="D8SXQ2"/>
<proteinExistence type="inferred from homology"/>
<dbReference type="EMBL" id="GL377651">
    <property type="protein sequence ID" value="EFJ10841.1"/>
    <property type="molecule type" value="Genomic_DNA"/>
</dbReference>
<organism evidence="5">
    <name type="scientific">Selaginella moellendorffii</name>
    <name type="common">Spikemoss</name>
    <dbReference type="NCBI Taxonomy" id="88036"/>
    <lineage>
        <taxon>Eukaryota</taxon>
        <taxon>Viridiplantae</taxon>
        <taxon>Streptophyta</taxon>
        <taxon>Embryophyta</taxon>
        <taxon>Tracheophyta</taxon>
        <taxon>Lycopodiopsida</taxon>
        <taxon>Selaginellales</taxon>
        <taxon>Selaginellaceae</taxon>
        <taxon>Selaginella</taxon>
    </lineage>
</organism>
<keyword evidence="5" id="KW-1185">Reference proteome</keyword>
<dbReference type="GO" id="GO:0005737">
    <property type="term" value="C:cytoplasm"/>
    <property type="evidence" value="ECO:0000318"/>
    <property type="project" value="GO_Central"/>
</dbReference>
<dbReference type="GO" id="GO:0006646">
    <property type="term" value="P:phosphatidylethanolamine biosynthetic process"/>
    <property type="evidence" value="ECO:0000318"/>
    <property type="project" value="GO_Central"/>
</dbReference>
<name>D8SXQ2_SELML</name>
<dbReference type="STRING" id="88036.D8SXQ2"/>
<comment type="pathway">
    <text evidence="1">Phospholipid metabolism; phosphatidylethanolamine biosynthesis; phosphatidylethanolamine from ethanolamine: step 1/3.</text>
</comment>
<evidence type="ECO:0000313" key="4">
    <source>
        <dbReference type="EMBL" id="EFJ10841.1"/>
    </source>
</evidence>
<dbReference type="GO" id="GO:0004305">
    <property type="term" value="F:ethanolamine kinase activity"/>
    <property type="evidence" value="ECO:0000318"/>
    <property type="project" value="GO_Central"/>
</dbReference>
<comment type="similarity">
    <text evidence="2">Belongs to the choline/ethanolamine kinase family.</text>
</comment>
<dbReference type="KEGG" id="smo:SELMODRAFT_426851"/>
<evidence type="ECO:0000256" key="1">
    <source>
        <dbReference type="ARBA" id="ARBA00037883"/>
    </source>
</evidence>
<dbReference type="PANTHER" id="PTHR22603:SF66">
    <property type="entry name" value="ETHANOLAMINE KINASE"/>
    <property type="match status" value="1"/>
</dbReference>